<dbReference type="GO" id="GO:0009089">
    <property type="term" value="P:lysine biosynthetic process via diaminopimelate"/>
    <property type="evidence" value="ECO:0007669"/>
    <property type="project" value="UniProtKB-UniRule"/>
</dbReference>
<evidence type="ECO:0000259" key="31">
    <source>
        <dbReference type="Pfam" id="PF03447"/>
    </source>
</evidence>
<dbReference type="Gene3D" id="1.20.120.1320">
    <property type="entry name" value="Aspartokinase, catalytic domain"/>
    <property type="match status" value="1"/>
</dbReference>
<dbReference type="GO" id="GO:0009086">
    <property type="term" value="P:methionine biosynthetic process"/>
    <property type="evidence" value="ECO:0007669"/>
    <property type="project" value="UniProtKB-KW"/>
</dbReference>
<keyword evidence="21" id="KW-0457">Lysine biosynthesis</keyword>
<evidence type="ECO:0000259" key="30">
    <source>
        <dbReference type="Pfam" id="PF00742"/>
    </source>
</evidence>
<feature type="domain" description="Aspartate/glutamate/uridylate kinase" evidence="29">
    <location>
        <begin position="12"/>
        <end position="284"/>
    </location>
</feature>
<evidence type="ECO:0000256" key="24">
    <source>
        <dbReference type="ARBA" id="ARBA00044938"/>
    </source>
</evidence>
<dbReference type="InterPro" id="IPR001341">
    <property type="entry name" value="Asp_kinase"/>
</dbReference>
<evidence type="ECO:0000256" key="20">
    <source>
        <dbReference type="ARBA" id="ARBA00023053"/>
    </source>
</evidence>
<evidence type="ECO:0000256" key="19">
    <source>
        <dbReference type="ARBA" id="ARBA00023027"/>
    </source>
</evidence>
<comment type="caution">
    <text evidence="32">The sequence shown here is derived from an EMBL/GenBank/DDBJ whole genome shotgun (WGS) entry which is preliminary data.</text>
</comment>
<dbReference type="FunFam" id="3.40.1160.10:FF:000009">
    <property type="entry name" value="Bifunctional aspartokinase/homoserine dehydrogenase"/>
    <property type="match status" value="1"/>
</dbReference>
<dbReference type="CDD" id="cd04257">
    <property type="entry name" value="AAK_AK-HSDH"/>
    <property type="match status" value="1"/>
</dbReference>
<evidence type="ECO:0000313" key="32">
    <source>
        <dbReference type="EMBL" id="EHC49043.1"/>
    </source>
</evidence>
<dbReference type="Pfam" id="PF00742">
    <property type="entry name" value="Homoserine_dh"/>
    <property type="match status" value="1"/>
</dbReference>
<dbReference type="GO" id="GO:0009088">
    <property type="term" value="P:threonine biosynthetic process"/>
    <property type="evidence" value="ECO:0007669"/>
    <property type="project" value="UniProtKB-UniRule"/>
</dbReference>
<evidence type="ECO:0000256" key="22">
    <source>
        <dbReference type="ARBA" id="ARBA00023167"/>
    </source>
</evidence>
<feature type="domain" description="Homoserine dehydrogenase catalytic" evidence="30">
    <location>
        <begin position="622"/>
        <end position="817"/>
    </location>
</feature>
<evidence type="ECO:0000256" key="3">
    <source>
        <dbReference type="ARBA" id="ARBA00004986"/>
    </source>
</evidence>
<comment type="similarity">
    <text evidence="8 28">In the N-terminal section; belongs to the aspartokinase family.</text>
</comment>
<dbReference type="InterPro" id="IPR001048">
    <property type="entry name" value="Asp/Glu/Uridylate_kinase"/>
</dbReference>
<keyword evidence="15 28" id="KW-0418">Kinase</keyword>
<dbReference type="PATRIC" id="fig|913075.3.peg.4549"/>
<comment type="subunit">
    <text evidence="9 28">Homotetramer.</text>
</comment>
<dbReference type="InterPro" id="IPR042199">
    <property type="entry name" value="AsparK_Bifunc_asparK/hSer_DH"/>
</dbReference>
<evidence type="ECO:0000256" key="4">
    <source>
        <dbReference type="ARBA" id="ARBA00005056"/>
    </source>
</evidence>
<evidence type="ECO:0000256" key="21">
    <source>
        <dbReference type="ARBA" id="ARBA00023154"/>
    </source>
</evidence>
<name>G5NKY0_SALET</name>
<evidence type="ECO:0000256" key="18">
    <source>
        <dbReference type="ARBA" id="ARBA00023002"/>
    </source>
</evidence>
<dbReference type="UniPathway" id="UPA00050">
    <property type="reaction ID" value="UER00063"/>
</dbReference>
<evidence type="ECO:0000259" key="29">
    <source>
        <dbReference type="Pfam" id="PF00696"/>
    </source>
</evidence>
<evidence type="ECO:0000256" key="10">
    <source>
        <dbReference type="ARBA" id="ARBA00022605"/>
    </source>
</evidence>
<evidence type="ECO:0000313" key="33">
    <source>
        <dbReference type="Proteomes" id="UP000003532"/>
    </source>
</evidence>
<dbReference type="NCBIfam" id="TIGR00657">
    <property type="entry name" value="asp_kinases"/>
    <property type="match status" value="1"/>
</dbReference>
<keyword evidence="19" id="KW-0520">NAD</keyword>
<comment type="catalytic activity">
    <reaction evidence="27">
        <text>L-homoserine + NAD(+) = L-aspartate 4-semialdehyde + NADH + H(+)</text>
        <dbReference type="Rhea" id="RHEA:15757"/>
        <dbReference type="ChEBI" id="CHEBI:15378"/>
        <dbReference type="ChEBI" id="CHEBI:57476"/>
        <dbReference type="ChEBI" id="CHEBI:57540"/>
        <dbReference type="ChEBI" id="CHEBI:57945"/>
        <dbReference type="ChEBI" id="CHEBI:537519"/>
        <dbReference type="EC" id="1.1.1.3"/>
    </reaction>
    <physiologicalReaction direction="right-to-left" evidence="27">
        <dbReference type="Rhea" id="RHEA:15759"/>
    </physiologicalReaction>
</comment>
<evidence type="ECO:0000256" key="14">
    <source>
        <dbReference type="ARBA" id="ARBA00022741"/>
    </source>
</evidence>
<dbReference type="Gene3D" id="3.40.50.720">
    <property type="entry name" value="NAD(P)-binding Rossmann-like Domain"/>
    <property type="match status" value="1"/>
</dbReference>
<dbReference type="GO" id="GO:0004412">
    <property type="term" value="F:homoserine dehydrogenase activity"/>
    <property type="evidence" value="ECO:0007669"/>
    <property type="project" value="UniProtKB-UniRule"/>
</dbReference>
<dbReference type="PROSITE" id="PS01042">
    <property type="entry name" value="HOMOSER_DHGENASE"/>
    <property type="match status" value="1"/>
</dbReference>
<dbReference type="InterPro" id="IPR036393">
    <property type="entry name" value="AceGlu_kinase-like_sf"/>
</dbReference>
<evidence type="ECO:0000256" key="1">
    <source>
        <dbReference type="ARBA" id="ARBA00001920"/>
    </source>
</evidence>
<evidence type="ECO:0000256" key="25">
    <source>
        <dbReference type="ARBA" id="ARBA00048561"/>
    </source>
</evidence>
<evidence type="ECO:0000256" key="15">
    <source>
        <dbReference type="ARBA" id="ARBA00022777"/>
    </source>
</evidence>
<keyword evidence="18 28" id="KW-0560">Oxidoreductase</keyword>
<evidence type="ECO:0000256" key="17">
    <source>
        <dbReference type="ARBA" id="ARBA00022857"/>
    </source>
</evidence>
<dbReference type="InterPro" id="IPR005106">
    <property type="entry name" value="Asp/hSer_DH_NAD-bd"/>
</dbReference>
<dbReference type="SUPFAM" id="SSF55347">
    <property type="entry name" value="Glyceraldehyde-3-phosphate dehydrogenase-like, C-terminal domain"/>
    <property type="match status" value="1"/>
</dbReference>
<dbReference type="Gene3D" id="3.40.1160.10">
    <property type="entry name" value="Acetylglutamate kinase-like"/>
    <property type="match status" value="1"/>
</dbReference>
<comment type="pathway">
    <text evidence="6 28">Amino-acid biosynthesis; L-threonine biosynthesis; L-threonine from L-aspartate: step 1/5.</text>
</comment>
<dbReference type="UniPathway" id="UPA00051">
    <property type="reaction ID" value="UER00462"/>
</dbReference>
<dbReference type="SUPFAM" id="SSF51735">
    <property type="entry name" value="NAD(P)-binding Rossmann-fold domains"/>
    <property type="match status" value="1"/>
</dbReference>
<evidence type="ECO:0000256" key="6">
    <source>
        <dbReference type="ARBA" id="ARBA00005139"/>
    </source>
</evidence>
<dbReference type="PIRSF" id="PIRSF000727">
    <property type="entry name" value="ThrA"/>
    <property type="match status" value="1"/>
</dbReference>
<keyword evidence="22" id="KW-0486">Methionine biosynthesis</keyword>
<keyword evidence="16 28" id="KW-0067">ATP-binding</keyword>
<dbReference type="InterPro" id="IPR018042">
    <property type="entry name" value="Aspartate_kinase_CS"/>
</dbReference>
<keyword evidence="10 28" id="KW-0028">Amino-acid biosynthesis</keyword>
<evidence type="ECO:0000256" key="27">
    <source>
        <dbReference type="ARBA" id="ARBA00049031"/>
    </source>
</evidence>
<comment type="catalytic activity">
    <reaction evidence="25">
        <text>L-aspartate + ATP = 4-phospho-L-aspartate + ADP</text>
        <dbReference type="Rhea" id="RHEA:23776"/>
        <dbReference type="ChEBI" id="CHEBI:29991"/>
        <dbReference type="ChEBI" id="CHEBI:30616"/>
        <dbReference type="ChEBI" id="CHEBI:57535"/>
        <dbReference type="ChEBI" id="CHEBI:456216"/>
        <dbReference type="EC" id="2.7.2.4"/>
    </reaction>
    <physiologicalReaction direction="left-to-right" evidence="25">
        <dbReference type="Rhea" id="RHEA:23777"/>
    </physiologicalReaction>
</comment>
<evidence type="ECO:0000256" key="11">
    <source>
        <dbReference type="ARBA" id="ARBA00022679"/>
    </source>
</evidence>
<dbReference type="Pfam" id="PF00696">
    <property type="entry name" value="AA_kinase"/>
    <property type="match status" value="1"/>
</dbReference>
<dbReference type="BioCyc" id="SENT913075:G120P-1434-MONOMER"/>
<comment type="pathway">
    <text evidence="5 28">Amino-acid biosynthesis; L-methionine biosynthesis via de novo pathway; L-homoserine from L-aspartate: step 3/3.</text>
</comment>
<keyword evidence="17 28" id="KW-0521">NADP</keyword>
<dbReference type="AlphaFoldDB" id="G5NKY0"/>
<evidence type="ECO:0000256" key="8">
    <source>
        <dbReference type="ARBA" id="ARBA00010046"/>
    </source>
</evidence>
<keyword evidence="12" id="KW-0791">Threonine biosynthesis</keyword>
<dbReference type="FunFam" id="3.30.360.10:FF:000006">
    <property type="entry name" value="Bifunctional aspartokinase/homoserine dehydrogenase"/>
    <property type="match status" value="1"/>
</dbReference>
<organism evidence="32 33">
    <name type="scientific">Salmonella enterica subsp. enterica serovar Inverness str. R8-3668</name>
    <dbReference type="NCBI Taxonomy" id="913075"/>
    <lineage>
        <taxon>Bacteria</taxon>
        <taxon>Pseudomonadati</taxon>
        <taxon>Pseudomonadota</taxon>
        <taxon>Gammaproteobacteria</taxon>
        <taxon>Enterobacterales</taxon>
        <taxon>Enterobacteriaceae</taxon>
        <taxon>Salmonella</taxon>
    </lineage>
</organism>
<dbReference type="Pfam" id="PF03447">
    <property type="entry name" value="NAD_binding_3"/>
    <property type="match status" value="1"/>
</dbReference>
<dbReference type="UniPathway" id="UPA00034">
    <property type="reaction ID" value="UER00015"/>
</dbReference>
<gene>
    <name evidence="32" type="ORF">LTSEINV_5819</name>
</gene>
<dbReference type="PROSITE" id="PS00324">
    <property type="entry name" value="ASPARTOKINASE"/>
    <property type="match status" value="1"/>
</dbReference>
<comment type="catalytic activity">
    <reaction evidence="26">
        <text>L-homoserine + NADP(+) = L-aspartate 4-semialdehyde + NADPH + H(+)</text>
        <dbReference type="Rhea" id="RHEA:15761"/>
        <dbReference type="ChEBI" id="CHEBI:15378"/>
        <dbReference type="ChEBI" id="CHEBI:57476"/>
        <dbReference type="ChEBI" id="CHEBI:57783"/>
        <dbReference type="ChEBI" id="CHEBI:58349"/>
        <dbReference type="ChEBI" id="CHEBI:537519"/>
        <dbReference type="EC" id="1.1.1.3"/>
    </reaction>
    <physiologicalReaction direction="right-to-left" evidence="26">
        <dbReference type="Rhea" id="RHEA:15763"/>
    </physiologicalReaction>
</comment>
<sequence>MSVIAQAGAKGRQLHKFGGSSLADVKCYLRVAGIMAEYSQPDDMMVVSAAGSTTNQLISWLKLSQTDRLSAHQVLQTLRRYQCDLISGLLPADAADDLTSAFISDLERLAALLDGGVTDAVYAEIVGHGEIWSARLMSAVLNQQGLDAAWLDARAFLRAERAAQPQVDEGLSYPLLQQLLAQHPGKRLVVTGFISRNHDGETVLLGRNGSDYSATQIGALAGVSRVTIWSDVAGVYSADPRKVKDACLLPLLRLDEASELARLAAPVLHARTLQPVSGSDIDLQLRCSYTPDQGSTRIERVLASGTGARIVTSHDDICLIEFQVPASQDFRLAHKELDQILKRAQARPLAVGVHRDRQLLQFCYTAEVADSVLKLLDDVGLPGELRLRQGLALVAMVGAGVTRNPLHCHRFWQQLKGQPVEFTWQSEEGISLVAVLRTGPTESLIQGLHQSVFRAEKRIGLMLFGKGNIGSRWLELFAREQSTLSARTGFEFVLAGVVDSRRSLLNYEGLDASRALAILPDLRSARSRALAFFDDEAVEQDEESLFLWMRAHPYDDLVVLDVTASPQLADQYLDFASHGFHVISANKLAGASASDKYRQIHDAFEKTGRYWLYNATVGAGLPINHTVRDLIDSGDTILSISGIFSGTLSWLFLQFDGTVPFTDLVDQAWQQGLTEPDPRVDLSGKDVMRKLVILAREAGYDIEPDQVRVESLVPAHCEEGSIDHFFENGDALNEQMVQRLEAARELGLVLRYVARFDANGKARVGVEAVRPEHPLAALLPCDNVFAIESRWYRDNPLVIRGPGAGRDVTAGAIQSDINRLAQLL</sequence>
<dbReference type="PANTHER" id="PTHR43070:SF5">
    <property type="entry name" value="HOMOSERINE DEHYDROGENASE"/>
    <property type="match status" value="1"/>
</dbReference>
<dbReference type="Gene3D" id="3.30.360.10">
    <property type="entry name" value="Dihydrodipicolinate Reductase, domain 2"/>
    <property type="match status" value="1"/>
</dbReference>
<dbReference type="EC" id="2.7.2.4" evidence="28"/>
<comment type="cofactor">
    <cofactor evidence="1">
        <name>a metal cation</name>
        <dbReference type="ChEBI" id="CHEBI:25213"/>
    </cofactor>
</comment>
<keyword evidence="20" id="KW-0915">Sodium</keyword>
<dbReference type="GO" id="GO:0050661">
    <property type="term" value="F:NADP binding"/>
    <property type="evidence" value="ECO:0007669"/>
    <property type="project" value="UniProtKB-UniRule"/>
</dbReference>
<dbReference type="SUPFAM" id="SSF53633">
    <property type="entry name" value="Carbamate kinase-like"/>
    <property type="match status" value="1"/>
</dbReference>
<comment type="similarity">
    <text evidence="7 28">In the C-terminal section; belongs to the homoserine dehydrogenase family.</text>
</comment>
<dbReference type="FunFam" id="3.40.50.720:FF:000124">
    <property type="entry name" value="Bifunctional aspartokinase/homoserine dehydrogenase"/>
    <property type="match status" value="1"/>
</dbReference>
<dbReference type="InterPro" id="IPR049638">
    <property type="entry name" value="AK-HD"/>
</dbReference>
<reference evidence="32 33" key="1">
    <citation type="journal article" date="2011" name="BMC Genomics">
        <title>Genome sequencing reveals diversification of virulence factor content and possible host adaptation in distinct subpopulations of Salmonella enterica.</title>
        <authorList>
            <person name="den Bakker H.C."/>
            <person name="Moreno Switt A.I."/>
            <person name="Govoni G."/>
            <person name="Cummings C.A."/>
            <person name="Ranieri M.L."/>
            <person name="Degoricija L."/>
            <person name="Hoelzer K."/>
            <person name="Rodriguez-Rivera L.D."/>
            <person name="Brown S."/>
            <person name="Bolchacova E."/>
            <person name="Furtado M.R."/>
            <person name="Wiedmann M."/>
        </authorList>
    </citation>
    <scope>NUCLEOTIDE SEQUENCE [LARGE SCALE GENOMIC DNA]</scope>
    <source>
        <strain evidence="32 33">R8-3668</strain>
    </source>
</reference>
<dbReference type="EMBL" id="AFCO01001894">
    <property type="protein sequence ID" value="EHC49043.1"/>
    <property type="molecule type" value="Genomic_DNA"/>
</dbReference>
<dbReference type="EC" id="1.1.1.3" evidence="28"/>
<feature type="domain" description="Aspartate/homoserine dehydrogenase NAD-binding" evidence="31">
    <location>
        <begin position="465"/>
        <end position="614"/>
    </location>
</feature>
<evidence type="ECO:0000256" key="23">
    <source>
        <dbReference type="ARBA" id="ARBA00023268"/>
    </source>
</evidence>
<dbReference type="InterPro" id="IPR036291">
    <property type="entry name" value="NAD(P)-bd_dom_sf"/>
</dbReference>
<evidence type="ECO:0000256" key="9">
    <source>
        <dbReference type="ARBA" id="ARBA00011881"/>
    </source>
</evidence>
<dbReference type="GO" id="GO:0046872">
    <property type="term" value="F:metal ion binding"/>
    <property type="evidence" value="ECO:0007669"/>
    <property type="project" value="UniProtKB-KW"/>
</dbReference>
<evidence type="ECO:0000256" key="12">
    <source>
        <dbReference type="ARBA" id="ARBA00022697"/>
    </source>
</evidence>
<dbReference type="InterPro" id="IPR011147">
    <property type="entry name" value="Bifunc_Aspkin/hSer_DH"/>
</dbReference>
<keyword evidence="14 28" id="KW-0547">Nucleotide-binding</keyword>
<dbReference type="PANTHER" id="PTHR43070">
    <property type="match status" value="1"/>
</dbReference>
<comment type="pathway">
    <text evidence="4 28">Amino-acid biosynthesis; L-threonine biosynthesis; L-threonine from L-aspartate: step 3/5.</text>
</comment>
<dbReference type="GO" id="GO:0005524">
    <property type="term" value="F:ATP binding"/>
    <property type="evidence" value="ECO:0007669"/>
    <property type="project" value="UniProtKB-UniRule"/>
</dbReference>
<evidence type="ECO:0000256" key="28">
    <source>
        <dbReference type="PIRNR" id="PIRNR000727"/>
    </source>
</evidence>
<evidence type="ECO:0000256" key="7">
    <source>
        <dbReference type="ARBA" id="ARBA00007952"/>
    </source>
</evidence>
<comment type="pathway">
    <text evidence="3 28">Amino-acid biosynthesis; L-methionine biosynthesis via de novo pathway; L-homoserine from L-aspartate: step 1/3.</text>
</comment>
<keyword evidence="23" id="KW-0511">Multifunctional enzyme</keyword>
<keyword evidence="13" id="KW-0479">Metal-binding</keyword>
<dbReference type="GO" id="GO:0004072">
    <property type="term" value="F:aspartate kinase activity"/>
    <property type="evidence" value="ECO:0007669"/>
    <property type="project" value="UniProtKB-UniRule"/>
</dbReference>
<keyword evidence="11 28" id="KW-0808">Transferase</keyword>
<dbReference type="InterPro" id="IPR001342">
    <property type="entry name" value="HDH_cat"/>
</dbReference>
<protein>
    <recommendedName>
        <fullName evidence="28">Bifunctional aspartokinase/homoserine dehydrogenase</fullName>
    </recommendedName>
    <domain>
        <recommendedName>
            <fullName evidence="28">Aspartokinase</fullName>
            <ecNumber evidence="28">2.7.2.4</ecNumber>
        </recommendedName>
    </domain>
    <domain>
        <recommendedName>
            <fullName evidence="28">Homoserine dehydrogenase</fullName>
            <ecNumber evidence="28">1.1.1.3</ecNumber>
        </recommendedName>
    </domain>
</protein>
<evidence type="ECO:0000256" key="13">
    <source>
        <dbReference type="ARBA" id="ARBA00022723"/>
    </source>
</evidence>
<dbReference type="Proteomes" id="UP000003532">
    <property type="component" value="Unassembled WGS sequence"/>
</dbReference>
<dbReference type="InterPro" id="IPR019811">
    <property type="entry name" value="HDH_CS"/>
</dbReference>
<proteinExistence type="inferred from homology"/>
<dbReference type="CDD" id="cd04892">
    <property type="entry name" value="ACT_AK-like_2"/>
    <property type="match status" value="1"/>
</dbReference>
<dbReference type="NCBIfam" id="NF007003">
    <property type="entry name" value="PRK09466.1"/>
    <property type="match status" value="1"/>
</dbReference>
<accession>G5NKY0</accession>
<dbReference type="InterPro" id="IPR041743">
    <property type="entry name" value="AK-HSDH_N"/>
</dbReference>
<evidence type="ECO:0000256" key="5">
    <source>
        <dbReference type="ARBA" id="ARBA00005062"/>
    </source>
</evidence>
<dbReference type="GO" id="GO:0009090">
    <property type="term" value="P:homoserine biosynthetic process"/>
    <property type="evidence" value="ECO:0007669"/>
    <property type="project" value="UniProtKB-ARBA"/>
</dbReference>
<evidence type="ECO:0000256" key="26">
    <source>
        <dbReference type="ARBA" id="ARBA00048841"/>
    </source>
</evidence>
<comment type="function">
    <text evidence="24">Bifunctional aspartate kinase and homoserine dehydrogenase that catalyzes the first and the third steps toward the synthesis of lysine, methionine and threonine from aspartate.</text>
</comment>
<comment type="pathway">
    <text evidence="2 28">Amino-acid biosynthesis; L-lysine biosynthesis via DAP pathway; (S)-tetrahydrodipicolinate from L-aspartate: step 1/4.</text>
</comment>
<evidence type="ECO:0000256" key="16">
    <source>
        <dbReference type="ARBA" id="ARBA00022840"/>
    </source>
</evidence>
<evidence type="ECO:0000256" key="2">
    <source>
        <dbReference type="ARBA" id="ARBA00004766"/>
    </source>
</evidence>